<protein>
    <submittedName>
        <fullName evidence="2">Uncharacterized protein</fullName>
    </submittedName>
</protein>
<dbReference type="EMBL" id="JAVIJP010000013">
    <property type="protein sequence ID" value="KAL3645702.1"/>
    <property type="molecule type" value="Genomic_DNA"/>
</dbReference>
<dbReference type="Proteomes" id="UP001632038">
    <property type="component" value="Unassembled WGS sequence"/>
</dbReference>
<feature type="region of interest" description="Disordered" evidence="1">
    <location>
        <begin position="1"/>
        <end position="41"/>
    </location>
</feature>
<proteinExistence type="predicted"/>
<organism evidence="2 3">
    <name type="scientific">Castilleja foliolosa</name>
    <dbReference type="NCBI Taxonomy" id="1961234"/>
    <lineage>
        <taxon>Eukaryota</taxon>
        <taxon>Viridiplantae</taxon>
        <taxon>Streptophyta</taxon>
        <taxon>Embryophyta</taxon>
        <taxon>Tracheophyta</taxon>
        <taxon>Spermatophyta</taxon>
        <taxon>Magnoliopsida</taxon>
        <taxon>eudicotyledons</taxon>
        <taxon>Gunneridae</taxon>
        <taxon>Pentapetalae</taxon>
        <taxon>asterids</taxon>
        <taxon>lamiids</taxon>
        <taxon>Lamiales</taxon>
        <taxon>Orobanchaceae</taxon>
        <taxon>Pedicularideae</taxon>
        <taxon>Castillejinae</taxon>
        <taxon>Castilleja</taxon>
    </lineage>
</organism>
<accession>A0ABD3DUH1</accession>
<evidence type="ECO:0000256" key="1">
    <source>
        <dbReference type="SAM" id="MobiDB-lite"/>
    </source>
</evidence>
<reference evidence="3" key="1">
    <citation type="journal article" date="2024" name="IScience">
        <title>Strigolactones Initiate the Formation of Haustorium-like Structures in Castilleja.</title>
        <authorList>
            <person name="Buerger M."/>
            <person name="Peterson D."/>
            <person name="Chory J."/>
        </authorList>
    </citation>
    <scope>NUCLEOTIDE SEQUENCE [LARGE SCALE GENOMIC DNA]</scope>
</reference>
<evidence type="ECO:0000313" key="2">
    <source>
        <dbReference type="EMBL" id="KAL3645702.1"/>
    </source>
</evidence>
<keyword evidence="3" id="KW-1185">Reference proteome</keyword>
<feature type="compositionally biased region" description="Polar residues" evidence="1">
    <location>
        <begin position="171"/>
        <end position="185"/>
    </location>
</feature>
<name>A0ABD3DUH1_9LAMI</name>
<feature type="region of interest" description="Disordered" evidence="1">
    <location>
        <begin position="171"/>
        <end position="201"/>
    </location>
</feature>
<gene>
    <name evidence="2" type="ORF">CASFOL_010882</name>
</gene>
<sequence length="379" mass="42677">MRTGWNHADRLYNTEQSMTQKGSRKSANKENPAVKRHKPCSTHTQFNDSILNDITDVGCYPRLPEDHLEVQVQPHIQSDSITNNFNDLTNDNLVENTINYSTEVPIEVVNNSLNLDSVQHMVTYTSAGVDDAFFGNERPKRTYTRRTNTSNQTNGIVVDIDKPKTSYVLKNNRLNESSSSVGSRKSANKENPAVKSHKPCSTHTQFNNSILNDITNVGCYPRLPEDHLEVQAQPHIQSDSITNNFIDLTNDNLVENTINYSTEVPIEVVNNSLNLDSVQHMVTYTSTGVDDAFFGNERPRRTYTRKTNTSNQTNGIVVDIDKPKRSYVRKNNRLNESSSRVVPVIRKPCLPQKNMSTSSSRVSSPIVLNGELVENILIL</sequence>
<dbReference type="AlphaFoldDB" id="A0ABD3DUH1"/>
<evidence type="ECO:0000313" key="3">
    <source>
        <dbReference type="Proteomes" id="UP001632038"/>
    </source>
</evidence>
<comment type="caution">
    <text evidence="2">The sequence shown here is derived from an EMBL/GenBank/DDBJ whole genome shotgun (WGS) entry which is preliminary data.</text>
</comment>